<proteinExistence type="predicted"/>
<organism evidence="1 2">
    <name type="scientific">Metabacillus arenae</name>
    <dbReference type="NCBI Taxonomy" id="2771434"/>
    <lineage>
        <taxon>Bacteria</taxon>
        <taxon>Bacillati</taxon>
        <taxon>Bacillota</taxon>
        <taxon>Bacilli</taxon>
        <taxon>Bacillales</taxon>
        <taxon>Bacillaceae</taxon>
        <taxon>Metabacillus</taxon>
    </lineage>
</organism>
<keyword evidence="2" id="KW-1185">Reference proteome</keyword>
<evidence type="ECO:0000313" key="2">
    <source>
        <dbReference type="Proteomes" id="UP000626844"/>
    </source>
</evidence>
<dbReference type="EMBL" id="JACXAI010000026">
    <property type="protein sequence ID" value="MBD1382183.1"/>
    <property type="molecule type" value="Genomic_DNA"/>
</dbReference>
<protein>
    <submittedName>
        <fullName evidence="1">Uncharacterized protein</fullName>
    </submittedName>
</protein>
<accession>A0A926NKB6</accession>
<reference evidence="1" key="1">
    <citation type="submission" date="2020-09" db="EMBL/GenBank/DDBJ databases">
        <title>A novel bacterium of genus Bacillus, isolated from South China Sea.</title>
        <authorList>
            <person name="Huang H."/>
            <person name="Mo K."/>
            <person name="Hu Y."/>
        </authorList>
    </citation>
    <scope>NUCLEOTIDE SEQUENCE</scope>
    <source>
        <strain evidence="1">IB182487</strain>
    </source>
</reference>
<dbReference type="Proteomes" id="UP000626844">
    <property type="component" value="Unassembled WGS sequence"/>
</dbReference>
<gene>
    <name evidence="1" type="ORF">IC621_18340</name>
</gene>
<name>A0A926NKB6_9BACI</name>
<dbReference type="AlphaFoldDB" id="A0A926NKB6"/>
<evidence type="ECO:0000313" key="1">
    <source>
        <dbReference type="EMBL" id="MBD1382183.1"/>
    </source>
</evidence>
<dbReference type="RefSeq" id="WP_191160123.1">
    <property type="nucleotide sequence ID" value="NZ_JACXAI010000026.1"/>
</dbReference>
<sequence>MNFEVISDPFDVRLSQVEDCEKADQVVQRHLRIVCNPKQSIKRIVNNERSKRTPLGISLREFLFTVLSEHKMTGTKVKSNVEFSQGVSL</sequence>
<comment type="caution">
    <text evidence="1">The sequence shown here is derived from an EMBL/GenBank/DDBJ whole genome shotgun (WGS) entry which is preliminary data.</text>
</comment>